<dbReference type="InterPro" id="IPR045518">
    <property type="entry name" value="2EXR"/>
</dbReference>
<dbReference type="Proteomes" id="UP001172102">
    <property type="component" value="Unassembled WGS sequence"/>
</dbReference>
<evidence type="ECO:0000259" key="1">
    <source>
        <dbReference type="Pfam" id="PF20150"/>
    </source>
</evidence>
<protein>
    <recommendedName>
        <fullName evidence="1">2EXR domain-containing protein</fullName>
    </recommendedName>
</protein>
<dbReference type="EMBL" id="JAUKUA010000001">
    <property type="protein sequence ID" value="KAK0732021.1"/>
    <property type="molecule type" value="Genomic_DNA"/>
</dbReference>
<sequence>MTPPTPPTPPILHLFAHLPSELRVEIWRVASTPSATSNSDRAVCILPNVSYTGPTPRLVFESGNAAMLSTSHEARKIARETAIIRPYNPKTDMLYIPVSKFNSHHINLSTMAGTWHGFDWLHEVRHIGIAPPDRYVLHTLAYGLSKLCALETVSIVYLHPPGVPPAMTATGGKQGDILPAWYGASARLVGSFKMRDSKKRREEGARLSAQWCDEREQMKQFCGGVSGLKWGGLEESCWFWPEIEPSEDANERKKRVREQLEDLEYALNRHHLGGPHWRTRCWDRHRSWLKLAYETRCLQGKQA</sequence>
<comment type="caution">
    <text evidence="2">The sequence shown here is derived from an EMBL/GenBank/DDBJ whole genome shotgun (WGS) entry which is preliminary data.</text>
</comment>
<evidence type="ECO:0000313" key="3">
    <source>
        <dbReference type="Proteomes" id="UP001172102"/>
    </source>
</evidence>
<organism evidence="2 3">
    <name type="scientific">Lasiosphaeris hirsuta</name>
    <dbReference type="NCBI Taxonomy" id="260670"/>
    <lineage>
        <taxon>Eukaryota</taxon>
        <taxon>Fungi</taxon>
        <taxon>Dikarya</taxon>
        <taxon>Ascomycota</taxon>
        <taxon>Pezizomycotina</taxon>
        <taxon>Sordariomycetes</taxon>
        <taxon>Sordariomycetidae</taxon>
        <taxon>Sordariales</taxon>
        <taxon>Lasiosphaeriaceae</taxon>
        <taxon>Lasiosphaeris</taxon>
    </lineage>
</organism>
<proteinExistence type="predicted"/>
<feature type="domain" description="2EXR" evidence="1">
    <location>
        <begin position="13"/>
        <end position="83"/>
    </location>
</feature>
<dbReference type="AlphaFoldDB" id="A0AA40EC66"/>
<evidence type="ECO:0000313" key="2">
    <source>
        <dbReference type="EMBL" id="KAK0732021.1"/>
    </source>
</evidence>
<reference evidence="2" key="1">
    <citation type="submission" date="2023-06" db="EMBL/GenBank/DDBJ databases">
        <title>Genome-scale phylogeny and comparative genomics of the fungal order Sordariales.</title>
        <authorList>
            <consortium name="Lawrence Berkeley National Laboratory"/>
            <person name="Hensen N."/>
            <person name="Bonometti L."/>
            <person name="Westerberg I."/>
            <person name="Brannstrom I.O."/>
            <person name="Guillou S."/>
            <person name="Cros-Aarteil S."/>
            <person name="Calhoun S."/>
            <person name="Haridas S."/>
            <person name="Kuo A."/>
            <person name="Mondo S."/>
            <person name="Pangilinan J."/>
            <person name="Riley R."/>
            <person name="Labutti K."/>
            <person name="Andreopoulos B."/>
            <person name="Lipzen A."/>
            <person name="Chen C."/>
            <person name="Yanf M."/>
            <person name="Daum C."/>
            <person name="Ng V."/>
            <person name="Clum A."/>
            <person name="Steindorff A."/>
            <person name="Ohm R."/>
            <person name="Martin F."/>
            <person name="Silar P."/>
            <person name="Natvig D."/>
            <person name="Lalanne C."/>
            <person name="Gautier V."/>
            <person name="Ament-Velasquez S.L."/>
            <person name="Kruys A."/>
            <person name="Hutchinson M.I."/>
            <person name="Powell A.J."/>
            <person name="Barry K."/>
            <person name="Miller A.N."/>
            <person name="Grigoriev I.V."/>
            <person name="Debuchy R."/>
            <person name="Gladieux P."/>
            <person name="Thoren M.H."/>
            <person name="Johannesson H."/>
        </authorList>
    </citation>
    <scope>NUCLEOTIDE SEQUENCE</scope>
    <source>
        <strain evidence="2">SMH4607-1</strain>
    </source>
</reference>
<dbReference type="Pfam" id="PF20150">
    <property type="entry name" value="2EXR"/>
    <property type="match status" value="1"/>
</dbReference>
<accession>A0AA40EC66</accession>
<name>A0AA40EC66_9PEZI</name>
<keyword evidence="3" id="KW-1185">Reference proteome</keyword>
<gene>
    <name evidence="2" type="ORF">B0H67DRAFT_566450</name>
</gene>